<dbReference type="OrthoDB" id="9805159at2"/>
<dbReference type="AlphaFoldDB" id="A0A5D0CRS3"/>
<reference evidence="2 3" key="1">
    <citation type="submission" date="2019-08" db="EMBL/GenBank/DDBJ databases">
        <title>Genome sequencing of Paenibacillus faecis DSM 23593(T).</title>
        <authorList>
            <person name="Kook J.-K."/>
            <person name="Park S.-N."/>
            <person name="Lim Y.K."/>
        </authorList>
    </citation>
    <scope>NUCLEOTIDE SEQUENCE [LARGE SCALE GENOMIC DNA]</scope>
    <source>
        <strain evidence="2 3">DSM 23593</strain>
    </source>
</reference>
<evidence type="ECO:0000259" key="1">
    <source>
        <dbReference type="SMART" id="SM00642"/>
    </source>
</evidence>
<dbReference type="InterPro" id="IPR006047">
    <property type="entry name" value="GH13_cat_dom"/>
</dbReference>
<dbReference type="RefSeq" id="WP_148455372.1">
    <property type="nucleotide sequence ID" value="NZ_VSDO01000004.1"/>
</dbReference>
<organism evidence="2 3">
    <name type="scientific">Paenibacillus faecis</name>
    <dbReference type="NCBI Taxonomy" id="862114"/>
    <lineage>
        <taxon>Bacteria</taxon>
        <taxon>Bacillati</taxon>
        <taxon>Bacillota</taxon>
        <taxon>Bacilli</taxon>
        <taxon>Bacillales</taxon>
        <taxon>Paenibacillaceae</taxon>
        <taxon>Paenibacillus</taxon>
    </lineage>
</organism>
<feature type="domain" description="Glycosyl hydrolase family 13 catalytic" evidence="1">
    <location>
        <begin position="93"/>
        <end position="545"/>
    </location>
</feature>
<dbReference type="GO" id="GO:0009313">
    <property type="term" value="P:oligosaccharide catabolic process"/>
    <property type="evidence" value="ECO:0007669"/>
    <property type="project" value="TreeGrafter"/>
</dbReference>
<protein>
    <submittedName>
        <fullName evidence="2">Alpha-amylase</fullName>
    </submittedName>
</protein>
<evidence type="ECO:0000313" key="2">
    <source>
        <dbReference type="EMBL" id="TYA11487.1"/>
    </source>
</evidence>
<evidence type="ECO:0000313" key="3">
    <source>
        <dbReference type="Proteomes" id="UP000325218"/>
    </source>
</evidence>
<dbReference type="EMBL" id="VSDO01000004">
    <property type="protein sequence ID" value="TYA11487.1"/>
    <property type="molecule type" value="Genomic_DNA"/>
</dbReference>
<gene>
    <name evidence="2" type="ORF">FRY98_20300</name>
</gene>
<proteinExistence type="predicted"/>
<comment type="caution">
    <text evidence="2">The sequence shown here is derived from an EMBL/GenBank/DDBJ whole genome shotgun (WGS) entry which is preliminary data.</text>
</comment>
<dbReference type="PANTHER" id="PTHR10357">
    <property type="entry name" value="ALPHA-AMYLASE FAMILY MEMBER"/>
    <property type="match status" value="1"/>
</dbReference>
<dbReference type="PANTHER" id="PTHR10357:SF179">
    <property type="entry name" value="NEUTRAL AND BASIC AMINO ACID TRANSPORT PROTEIN RBAT"/>
    <property type="match status" value="1"/>
</dbReference>
<dbReference type="Gene3D" id="3.20.20.80">
    <property type="entry name" value="Glycosidases"/>
    <property type="match status" value="1"/>
</dbReference>
<keyword evidence="3" id="KW-1185">Reference proteome</keyword>
<dbReference type="GO" id="GO:0004556">
    <property type="term" value="F:alpha-amylase activity"/>
    <property type="evidence" value="ECO:0007669"/>
    <property type="project" value="TreeGrafter"/>
</dbReference>
<dbReference type="InterPro" id="IPR017853">
    <property type="entry name" value="GH"/>
</dbReference>
<dbReference type="SMART" id="SM00642">
    <property type="entry name" value="Aamy"/>
    <property type="match status" value="1"/>
</dbReference>
<sequence>MARQERLKYIYRFLASHRPKEIGPIWIPEIWNECGYTDILDTKHREIKVDPVPFLLHHLNFLFQLSESYAFEEQSLDRSIIYSSLVRYTAAWDYNHDGRIQSGTFLRLMILLPLLKKMGVNILYLLPVTRYSQMHWKGDIGSPYAVHSLFELDPDLHDPLLDGISEFTLHDEMAALVEACHLVGVKVVVDFIPRVTARDSEVIEDHPDWVYWIGKEHLEGFRPPYIPELGFFEECSPDKLETIYRSKETAAFLSKFSPPPNELNPLLWQCLKQRARQSGEPLLSLVEENMGITTAPAHSDWVNDVQPIWTDITFYRLFKDHAPQVRDFVPPNQPPYVLFDTIKCNMYPGTEPNRELWDMLVEAVKFNLHAYGVDGFRIDIGHVLPVPLLEEMFRTIKEIRPHAILISEDLFNRNHLKAASTGYNVMLGSGWKIMTDISVETLQAYLQELPELAIHVFACSETADTPRIASRGGIRLARMMSVFNSFLPNAIPFLTTGIEMNEEQPLNCGLADNTGGAEIPRAFFNRLVINWTHPQPMIPLLSRLHAGKRQLEHLVRPQNFFVPDAQGEVLMYAYLKGSEMLVCCFNLSADAPQEIRLNAIYPVSDGWTVWIDSLADPEFALVSAAQGGRDWRMLQPHQGIVFYHPQIKP</sequence>
<dbReference type="Proteomes" id="UP000325218">
    <property type="component" value="Unassembled WGS sequence"/>
</dbReference>
<name>A0A5D0CRS3_9BACL</name>
<dbReference type="SUPFAM" id="SSF51445">
    <property type="entry name" value="(Trans)glycosidases"/>
    <property type="match status" value="1"/>
</dbReference>
<accession>A0A5D0CRS3</accession>